<name>A0ABW5D8U9_9BACT</name>
<accession>A0ABW5D8U9</accession>
<gene>
    <name evidence="1" type="ORF">ACFSSA_11260</name>
</gene>
<dbReference type="Proteomes" id="UP001597375">
    <property type="component" value="Unassembled WGS sequence"/>
</dbReference>
<proteinExistence type="predicted"/>
<protein>
    <submittedName>
        <fullName evidence="1">Uncharacterized protein</fullName>
    </submittedName>
</protein>
<evidence type="ECO:0000313" key="1">
    <source>
        <dbReference type="EMBL" id="MFD2257254.1"/>
    </source>
</evidence>
<reference evidence="2" key="1">
    <citation type="journal article" date="2019" name="Int. J. Syst. Evol. Microbiol.">
        <title>The Global Catalogue of Microorganisms (GCM) 10K type strain sequencing project: providing services to taxonomists for standard genome sequencing and annotation.</title>
        <authorList>
            <consortium name="The Broad Institute Genomics Platform"/>
            <consortium name="The Broad Institute Genome Sequencing Center for Infectious Disease"/>
            <person name="Wu L."/>
            <person name="Ma J."/>
        </authorList>
    </citation>
    <scope>NUCLEOTIDE SEQUENCE [LARGE SCALE GENOMIC DNA]</scope>
    <source>
        <strain evidence="2">CGMCC 4.7106</strain>
    </source>
</reference>
<dbReference type="EMBL" id="JBHUIT010000024">
    <property type="protein sequence ID" value="MFD2257254.1"/>
    <property type="molecule type" value="Genomic_DNA"/>
</dbReference>
<evidence type="ECO:0000313" key="2">
    <source>
        <dbReference type="Proteomes" id="UP001597375"/>
    </source>
</evidence>
<keyword evidence="2" id="KW-1185">Reference proteome</keyword>
<organism evidence="1 2">
    <name type="scientific">Luteolibacter algae</name>
    <dbReference type="NCBI Taxonomy" id="454151"/>
    <lineage>
        <taxon>Bacteria</taxon>
        <taxon>Pseudomonadati</taxon>
        <taxon>Verrucomicrobiota</taxon>
        <taxon>Verrucomicrobiia</taxon>
        <taxon>Verrucomicrobiales</taxon>
        <taxon>Verrucomicrobiaceae</taxon>
        <taxon>Luteolibacter</taxon>
    </lineage>
</organism>
<comment type="caution">
    <text evidence="1">The sequence shown here is derived from an EMBL/GenBank/DDBJ whole genome shotgun (WGS) entry which is preliminary data.</text>
</comment>
<dbReference type="RefSeq" id="WP_386820540.1">
    <property type="nucleotide sequence ID" value="NZ_JBHUIT010000024.1"/>
</dbReference>
<sequence>MILLIGGKVCQFCGTSLMSLSQKGYKTINHRDVQYRWNMKNRNGINEVSVYTNAALGGRELIAELPRVVSLAMVMDAIDFANANDWNPNEVGQQMRCKHTRRGFVLVE</sequence>